<evidence type="ECO:0000256" key="1">
    <source>
        <dbReference type="ARBA" id="ARBA00022553"/>
    </source>
</evidence>
<feature type="modified residue" description="4-aspartylphosphate" evidence="2">
    <location>
        <position position="218"/>
    </location>
</feature>
<dbReference type="RefSeq" id="WP_168051741.1">
    <property type="nucleotide sequence ID" value="NZ_JAAOZT010000001.1"/>
</dbReference>
<dbReference type="Pfam" id="PF00072">
    <property type="entry name" value="Response_reg"/>
    <property type="match status" value="1"/>
</dbReference>
<feature type="domain" description="Response regulatory" evidence="3">
    <location>
        <begin position="162"/>
        <end position="288"/>
    </location>
</feature>
<dbReference type="PANTHER" id="PTHR44591:SF3">
    <property type="entry name" value="RESPONSE REGULATORY DOMAIN-CONTAINING PROTEIN"/>
    <property type="match status" value="1"/>
</dbReference>
<dbReference type="PANTHER" id="PTHR44591">
    <property type="entry name" value="STRESS RESPONSE REGULATOR PROTEIN 1"/>
    <property type="match status" value="1"/>
</dbReference>
<gene>
    <name evidence="4" type="ORF">HNR39_002229</name>
</gene>
<keyword evidence="1 2" id="KW-0597">Phosphoprotein</keyword>
<dbReference type="AlphaFoldDB" id="A0A840RUN8"/>
<comment type="caution">
    <text evidence="4">The sequence shown here is derived from an EMBL/GenBank/DDBJ whole genome shotgun (WGS) entry which is preliminary data.</text>
</comment>
<dbReference type="InterPro" id="IPR001789">
    <property type="entry name" value="Sig_transdc_resp-reg_receiver"/>
</dbReference>
<protein>
    <submittedName>
        <fullName evidence="4">CheY-like chemotaxis protein</fullName>
    </submittedName>
</protein>
<keyword evidence="5" id="KW-1185">Reference proteome</keyword>
<reference evidence="4 5" key="1">
    <citation type="submission" date="2020-08" db="EMBL/GenBank/DDBJ databases">
        <title>Genomic Encyclopedia of Type Strains, Phase IV (KMG-IV): sequencing the most valuable type-strain genomes for metagenomic binning, comparative biology and taxonomic classification.</title>
        <authorList>
            <person name="Goeker M."/>
        </authorList>
    </citation>
    <scope>NUCLEOTIDE SEQUENCE [LARGE SCALE GENOMIC DNA]</scope>
    <source>
        <strain evidence="4 5">DSM 23240</strain>
    </source>
</reference>
<dbReference type="GO" id="GO:0000160">
    <property type="term" value="P:phosphorelay signal transduction system"/>
    <property type="evidence" value="ECO:0007669"/>
    <property type="project" value="InterPro"/>
</dbReference>
<proteinExistence type="predicted"/>
<organism evidence="4 5">
    <name type="scientific">Glaciimonas immobilis</name>
    <dbReference type="NCBI Taxonomy" id="728004"/>
    <lineage>
        <taxon>Bacteria</taxon>
        <taxon>Pseudomonadati</taxon>
        <taxon>Pseudomonadota</taxon>
        <taxon>Betaproteobacteria</taxon>
        <taxon>Burkholderiales</taxon>
        <taxon>Oxalobacteraceae</taxon>
        <taxon>Glaciimonas</taxon>
    </lineage>
</organism>
<dbReference type="InterPro" id="IPR050595">
    <property type="entry name" value="Bact_response_regulator"/>
</dbReference>
<dbReference type="SUPFAM" id="SSF52172">
    <property type="entry name" value="CheY-like"/>
    <property type="match status" value="1"/>
</dbReference>
<evidence type="ECO:0000256" key="2">
    <source>
        <dbReference type="PROSITE-ProRule" id="PRU00169"/>
    </source>
</evidence>
<sequence>MDNSAIYSKTSRGMNALKVGAKNIGRDDARVLTLINGTSSVSDLTGMLDAATNNRLAITLESLLKLGLIRVFSSVNLDGPGDLAMGTSQNSAYAPDGMLKSTNTLPTIEVKELSLQESVQVWAEARRGATILEKKGFYAYGQKPSDPNSVSPANLIAGTGMNVMVIEDDESLSHLLESLLQHKNHTVQIVENVVDAITTLNGLAASGSGPLPDLVLLDVMLPGLPGKDGFHVLDYIRRHPALKQTPVIMVTSQITDEYVLRGIKAEADGYIFKPFKWPALYECIKSVTGR</sequence>
<evidence type="ECO:0000313" key="4">
    <source>
        <dbReference type="EMBL" id="MBB5200394.1"/>
    </source>
</evidence>
<dbReference type="PROSITE" id="PS50110">
    <property type="entry name" value="RESPONSE_REGULATORY"/>
    <property type="match status" value="1"/>
</dbReference>
<accession>A0A840RUN8</accession>
<name>A0A840RUN8_9BURK</name>
<dbReference type="InterPro" id="IPR011006">
    <property type="entry name" value="CheY-like_superfamily"/>
</dbReference>
<dbReference type="Proteomes" id="UP000571084">
    <property type="component" value="Unassembled WGS sequence"/>
</dbReference>
<dbReference type="EMBL" id="JACHHQ010000004">
    <property type="protein sequence ID" value="MBB5200394.1"/>
    <property type="molecule type" value="Genomic_DNA"/>
</dbReference>
<dbReference type="SMART" id="SM00448">
    <property type="entry name" value="REC"/>
    <property type="match status" value="1"/>
</dbReference>
<evidence type="ECO:0000259" key="3">
    <source>
        <dbReference type="PROSITE" id="PS50110"/>
    </source>
</evidence>
<evidence type="ECO:0000313" key="5">
    <source>
        <dbReference type="Proteomes" id="UP000571084"/>
    </source>
</evidence>
<dbReference type="Gene3D" id="3.40.50.2300">
    <property type="match status" value="1"/>
</dbReference>